<feature type="region of interest" description="Disordered" evidence="3">
    <location>
        <begin position="1"/>
        <end position="31"/>
    </location>
</feature>
<dbReference type="Gene3D" id="3.30.310.210">
    <property type="match status" value="1"/>
</dbReference>
<dbReference type="EMBL" id="JBBWWR010000002">
    <property type="protein sequence ID" value="KAK8970030.1"/>
    <property type="molecule type" value="Genomic_DNA"/>
</dbReference>
<feature type="compositionally biased region" description="Polar residues" evidence="3">
    <location>
        <begin position="108"/>
        <end position="119"/>
    </location>
</feature>
<dbReference type="SMART" id="SM00322">
    <property type="entry name" value="KH"/>
    <property type="match status" value="4"/>
</dbReference>
<sequence length="599" mass="66776">MDDERALSSAGSKKRSSSDFDSQSYKRQNTNYGHNVDSVKTIDTLYRILCPVKKIGSVLGKGGQIINALREETHAKIRVSETIPGADERIVIVYSYAQQEAENDENQDNASDNPSQSDNQDMKPHCPAQDALLKIHDRIVADEYMRGGVVHESAEPLDDVTARILVPDNQVGCLLGKSGSIVKKLRQETSANIRILGSEHLPPCAMRTDELVQISGKQIIVRQALYEISTLLHHHPRKENLHLEDIISASKQQLYHSGPAIPPLPHGNPVLSRYAPPTSWFDGYRSETFSHGPGSFRRAAARNEGVLEDFSIKVLCAAEKIGSIIGKSGSNVRQLERQTGASIHIDDTDPDDKERVIIVSSKEAPSNPFSPTIEAVLQLQRRTSDVSEKGTITTRLLVSSNKVGCLLGQGGSVISEMRRRTRADIQVFSKSEKPKYASADEELVQVSGDENVAETALSEIVCRLRARSLQGVATADPVFPSESFSRRGRRSSGAMGATDPVLHDYPMGYDYPKDPIYSRGYDHSKNYDYPKAYEYPKGYDYSSYDYPKSYEYSKGYDYPKNYDYPKGYDYPKSSDYTKSYDNPKVAPSASWRYLDHPNR</sequence>
<dbReference type="SUPFAM" id="SSF54791">
    <property type="entry name" value="Eukaryotic type KH-domain (KH-domain type I)"/>
    <property type="match status" value="4"/>
</dbReference>
<dbReference type="CDD" id="cd22459">
    <property type="entry name" value="KH-I_PEPPER_rpt1_like"/>
    <property type="match status" value="2"/>
</dbReference>
<reference evidence="5 6" key="1">
    <citation type="journal article" date="2022" name="Nat. Plants">
        <title>Genomes of leafy and leafless Platanthera orchids illuminate the evolution of mycoheterotrophy.</title>
        <authorList>
            <person name="Li M.H."/>
            <person name="Liu K.W."/>
            <person name="Li Z."/>
            <person name="Lu H.C."/>
            <person name="Ye Q.L."/>
            <person name="Zhang D."/>
            <person name="Wang J.Y."/>
            <person name="Li Y.F."/>
            <person name="Zhong Z.M."/>
            <person name="Liu X."/>
            <person name="Yu X."/>
            <person name="Liu D.K."/>
            <person name="Tu X.D."/>
            <person name="Liu B."/>
            <person name="Hao Y."/>
            <person name="Liao X.Y."/>
            <person name="Jiang Y.T."/>
            <person name="Sun W.H."/>
            <person name="Chen J."/>
            <person name="Chen Y.Q."/>
            <person name="Ai Y."/>
            <person name="Zhai J.W."/>
            <person name="Wu S.S."/>
            <person name="Zhou Z."/>
            <person name="Hsiao Y.Y."/>
            <person name="Wu W.L."/>
            <person name="Chen Y.Y."/>
            <person name="Lin Y.F."/>
            <person name="Hsu J.L."/>
            <person name="Li C.Y."/>
            <person name="Wang Z.W."/>
            <person name="Zhao X."/>
            <person name="Zhong W.Y."/>
            <person name="Ma X.K."/>
            <person name="Ma L."/>
            <person name="Huang J."/>
            <person name="Chen G.Z."/>
            <person name="Huang M.Z."/>
            <person name="Huang L."/>
            <person name="Peng D.H."/>
            <person name="Luo Y.B."/>
            <person name="Zou S.Q."/>
            <person name="Chen S.P."/>
            <person name="Lan S."/>
            <person name="Tsai W.C."/>
            <person name="Van de Peer Y."/>
            <person name="Liu Z.J."/>
        </authorList>
    </citation>
    <scope>NUCLEOTIDE SEQUENCE [LARGE SCALE GENOMIC DNA]</scope>
    <source>
        <strain evidence="5">Lor288</strain>
    </source>
</reference>
<accession>A0ABR2N0N2</accession>
<dbReference type="Gene3D" id="3.30.1370.10">
    <property type="entry name" value="K Homology domain, type 1"/>
    <property type="match status" value="2"/>
</dbReference>
<dbReference type="Proteomes" id="UP001412067">
    <property type="component" value="Unassembled WGS sequence"/>
</dbReference>
<feature type="domain" description="K Homology" evidence="4">
    <location>
        <begin position="390"/>
        <end position="465"/>
    </location>
</feature>
<feature type="compositionally biased region" description="Polar residues" evidence="3">
    <location>
        <begin position="19"/>
        <end position="31"/>
    </location>
</feature>
<proteinExistence type="predicted"/>
<evidence type="ECO:0000259" key="4">
    <source>
        <dbReference type="SMART" id="SM00322"/>
    </source>
</evidence>
<keyword evidence="2" id="KW-0694">RNA-binding</keyword>
<evidence type="ECO:0000313" key="6">
    <source>
        <dbReference type="Proteomes" id="UP001412067"/>
    </source>
</evidence>
<keyword evidence="1" id="KW-0677">Repeat</keyword>
<evidence type="ECO:0000256" key="2">
    <source>
        <dbReference type="PROSITE-ProRule" id="PRU00117"/>
    </source>
</evidence>
<feature type="domain" description="K Homology" evidence="4">
    <location>
        <begin position="308"/>
        <end position="384"/>
    </location>
</feature>
<dbReference type="PROSITE" id="PS50084">
    <property type="entry name" value="KH_TYPE_1"/>
    <property type="match status" value="4"/>
</dbReference>
<organism evidence="5 6">
    <name type="scientific">Platanthera guangdongensis</name>
    <dbReference type="NCBI Taxonomy" id="2320717"/>
    <lineage>
        <taxon>Eukaryota</taxon>
        <taxon>Viridiplantae</taxon>
        <taxon>Streptophyta</taxon>
        <taxon>Embryophyta</taxon>
        <taxon>Tracheophyta</taxon>
        <taxon>Spermatophyta</taxon>
        <taxon>Magnoliopsida</taxon>
        <taxon>Liliopsida</taxon>
        <taxon>Asparagales</taxon>
        <taxon>Orchidaceae</taxon>
        <taxon>Orchidoideae</taxon>
        <taxon>Orchideae</taxon>
        <taxon>Orchidinae</taxon>
        <taxon>Platanthera</taxon>
    </lineage>
</organism>
<evidence type="ECO:0000256" key="1">
    <source>
        <dbReference type="ARBA" id="ARBA00022737"/>
    </source>
</evidence>
<dbReference type="PANTHER" id="PTHR10288">
    <property type="entry name" value="KH DOMAIN CONTAINING RNA BINDING PROTEIN"/>
    <property type="match status" value="1"/>
</dbReference>
<protein>
    <submittedName>
        <fullName evidence="5">KH domain-containing protein</fullName>
    </submittedName>
</protein>
<evidence type="ECO:0000313" key="5">
    <source>
        <dbReference type="EMBL" id="KAK8970030.1"/>
    </source>
</evidence>
<dbReference type="CDD" id="cd22460">
    <property type="entry name" value="KH-I_PEPPER_rpt2_like"/>
    <property type="match status" value="1"/>
</dbReference>
<feature type="domain" description="K Homology" evidence="4">
    <location>
        <begin position="158"/>
        <end position="233"/>
    </location>
</feature>
<dbReference type="InterPro" id="IPR036612">
    <property type="entry name" value="KH_dom_type_1_sf"/>
</dbReference>
<feature type="region of interest" description="Disordered" evidence="3">
    <location>
        <begin position="101"/>
        <end position="125"/>
    </location>
</feature>
<dbReference type="InterPro" id="IPR004088">
    <property type="entry name" value="KH_dom_type_1"/>
</dbReference>
<keyword evidence="6" id="KW-1185">Reference proteome</keyword>
<evidence type="ECO:0000256" key="3">
    <source>
        <dbReference type="SAM" id="MobiDB-lite"/>
    </source>
</evidence>
<dbReference type="Pfam" id="PF00013">
    <property type="entry name" value="KH_1"/>
    <property type="match status" value="4"/>
</dbReference>
<comment type="caution">
    <text evidence="5">The sequence shown here is derived from an EMBL/GenBank/DDBJ whole genome shotgun (WGS) entry which is preliminary data.</text>
</comment>
<dbReference type="InterPro" id="IPR004087">
    <property type="entry name" value="KH_dom"/>
</dbReference>
<feature type="domain" description="K Homology" evidence="4">
    <location>
        <begin position="42"/>
        <end position="102"/>
    </location>
</feature>
<gene>
    <name evidence="5" type="ORF">KSP40_PGU013701</name>
</gene>
<name>A0ABR2N0N2_9ASPA</name>